<protein>
    <submittedName>
        <fullName evidence="3">Uncharacterized protein</fullName>
    </submittedName>
</protein>
<proteinExistence type="predicted"/>
<reference evidence="3 4" key="1">
    <citation type="submission" date="2015-11" db="EMBL/GenBank/DDBJ databases">
        <title>Genomic analysis of 38 Legionella species identifies large and diverse effector repertoires.</title>
        <authorList>
            <person name="Burstein D."/>
            <person name="Amaro F."/>
            <person name="Zusman T."/>
            <person name="Lifshitz Z."/>
            <person name="Cohen O."/>
            <person name="Gilbert J.A."/>
            <person name="Pupko T."/>
            <person name="Shuman H.A."/>
            <person name="Segal G."/>
        </authorList>
    </citation>
    <scope>NUCLEOTIDE SEQUENCE [LARGE SCALE GENOMIC DNA]</scope>
    <source>
        <strain evidence="3 4">ATCC 49180</strain>
    </source>
</reference>
<dbReference type="Proteomes" id="UP000054693">
    <property type="component" value="Unassembled WGS sequence"/>
</dbReference>
<dbReference type="RefSeq" id="WP_058521038.1">
    <property type="nucleotide sequence ID" value="NZ_CAAAIP010000007.1"/>
</dbReference>
<gene>
    <name evidence="3" type="ORF">Ltuc_1903</name>
</gene>
<dbReference type="EMBL" id="LNZA01000001">
    <property type="protein sequence ID" value="KTD74056.1"/>
    <property type="molecule type" value="Genomic_DNA"/>
</dbReference>
<evidence type="ECO:0000256" key="2">
    <source>
        <dbReference type="SAM" id="MobiDB-lite"/>
    </source>
</evidence>
<sequence>MTRLEELIYALATVIVRYHDSQVDTRDKLVATDEPTTLLKKKSYDRAIEIIQDTKTNFVPYLEGRINACTKGYHGREEFLSFLLHEIRFLKEQLERKTPFDPAELQTFQEQLTQLLIDFRQLLNIKKGFKYPVTLNPVPSKDPKTLELSGLLNDRYVGNKYCNSGQLLIEEVLFVLHMTAEDTNGELKKLAANICFEQQIFLKNQSSELKEENEESEKEALKLESETQKLKLEEQQSINGALTLENAAQKLKLEELQAELEKLKSSDKQKSESDPSPLELIEENKKLTAELEKTKQELCEAKSEARGRRFPVYTPYYGGLAALNMLQPGGANRFFQQQSTQFTSLQSLPKPEDSESSTYNLSIE</sequence>
<feature type="coiled-coil region" evidence="1">
    <location>
        <begin position="199"/>
        <end position="304"/>
    </location>
</feature>
<dbReference type="STRING" id="40335.Ltuc_1903"/>
<evidence type="ECO:0000313" key="4">
    <source>
        <dbReference type="Proteomes" id="UP000054693"/>
    </source>
</evidence>
<dbReference type="AlphaFoldDB" id="A0A0W0ZY65"/>
<evidence type="ECO:0000256" key="1">
    <source>
        <dbReference type="SAM" id="Coils"/>
    </source>
</evidence>
<evidence type="ECO:0000313" key="3">
    <source>
        <dbReference type="EMBL" id="KTD74056.1"/>
    </source>
</evidence>
<accession>A0A0W0ZY65</accession>
<feature type="region of interest" description="Disordered" evidence="2">
    <location>
        <begin position="342"/>
        <end position="364"/>
    </location>
</feature>
<dbReference type="OrthoDB" id="5654041at2"/>
<name>A0A0W0ZY65_9GAMM</name>
<keyword evidence="1" id="KW-0175">Coiled coil</keyword>
<dbReference type="PATRIC" id="fig|40335.7.peg.2021"/>
<comment type="caution">
    <text evidence="3">The sequence shown here is derived from an EMBL/GenBank/DDBJ whole genome shotgun (WGS) entry which is preliminary data.</text>
</comment>
<organism evidence="3 4">
    <name type="scientific">Legionella tucsonensis</name>
    <dbReference type="NCBI Taxonomy" id="40335"/>
    <lineage>
        <taxon>Bacteria</taxon>
        <taxon>Pseudomonadati</taxon>
        <taxon>Pseudomonadota</taxon>
        <taxon>Gammaproteobacteria</taxon>
        <taxon>Legionellales</taxon>
        <taxon>Legionellaceae</taxon>
        <taxon>Legionella</taxon>
    </lineage>
</organism>
<keyword evidence="4" id="KW-1185">Reference proteome</keyword>